<sequence>MKTVFTIAAALISTATLLGASSANASGYDQYRRTVLGDTTVAAPATPTRTVLVAGSYAQYLINNGATKQDALAAAAQVGEQQRYDSVAIEAPKAKLTPLQAYAKSIGNDVPAGRNAEVVMNAE</sequence>
<gene>
    <name evidence="2" type="ORF">SNE35_19645</name>
</gene>
<proteinExistence type="predicted"/>
<comment type="caution">
    <text evidence="2">The sequence shown here is derived from an EMBL/GenBank/DDBJ whole genome shotgun (WGS) entry which is preliminary data.</text>
</comment>
<feature type="chain" id="PRO_5047416079" description="DUF4148 domain-containing protein" evidence="1">
    <location>
        <begin position="26"/>
        <end position="123"/>
    </location>
</feature>
<dbReference type="Proteomes" id="UP001285263">
    <property type="component" value="Unassembled WGS sequence"/>
</dbReference>
<accession>A0ABU5DKB1</accession>
<evidence type="ECO:0000313" key="2">
    <source>
        <dbReference type="EMBL" id="MDY0746735.1"/>
    </source>
</evidence>
<name>A0ABU5DKB1_9BURK</name>
<evidence type="ECO:0008006" key="4">
    <source>
        <dbReference type="Google" id="ProtNLM"/>
    </source>
</evidence>
<protein>
    <recommendedName>
        <fullName evidence="4">DUF4148 domain-containing protein</fullName>
    </recommendedName>
</protein>
<dbReference type="EMBL" id="JAXCLA010000006">
    <property type="protein sequence ID" value="MDY0746735.1"/>
    <property type="molecule type" value="Genomic_DNA"/>
</dbReference>
<organism evidence="2 3">
    <name type="scientific">Roseateles agri</name>
    <dbReference type="NCBI Taxonomy" id="3098619"/>
    <lineage>
        <taxon>Bacteria</taxon>
        <taxon>Pseudomonadati</taxon>
        <taxon>Pseudomonadota</taxon>
        <taxon>Betaproteobacteria</taxon>
        <taxon>Burkholderiales</taxon>
        <taxon>Sphaerotilaceae</taxon>
        <taxon>Roseateles</taxon>
    </lineage>
</organism>
<keyword evidence="3" id="KW-1185">Reference proteome</keyword>
<dbReference type="RefSeq" id="WP_320424683.1">
    <property type="nucleotide sequence ID" value="NZ_JAXCLA010000006.1"/>
</dbReference>
<evidence type="ECO:0000256" key="1">
    <source>
        <dbReference type="SAM" id="SignalP"/>
    </source>
</evidence>
<reference evidence="2 3" key="1">
    <citation type="submission" date="2023-11" db="EMBL/GenBank/DDBJ databases">
        <title>Paucibacter sp. nov., isolated from fresh soil in Korea.</title>
        <authorList>
            <person name="Le N.T.T."/>
        </authorList>
    </citation>
    <scope>NUCLEOTIDE SEQUENCE [LARGE SCALE GENOMIC DNA]</scope>
    <source>
        <strain evidence="2 3">R3-3</strain>
    </source>
</reference>
<feature type="signal peptide" evidence="1">
    <location>
        <begin position="1"/>
        <end position="25"/>
    </location>
</feature>
<evidence type="ECO:0000313" key="3">
    <source>
        <dbReference type="Proteomes" id="UP001285263"/>
    </source>
</evidence>
<keyword evidence="1" id="KW-0732">Signal</keyword>